<keyword evidence="2" id="KW-1185">Reference proteome</keyword>
<dbReference type="AlphaFoldDB" id="A0A4Q0SSB9"/>
<proteinExistence type="predicted"/>
<accession>A0A4Q0SSB9</accession>
<dbReference type="RefSeq" id="WP_128915709.1">
    <property type="nucleotide sequence ID" value="NZ_RDSM01000007.1"/>
</dbReference>
<evidence type="ECO:0000313" key="2">
    <source>
        <dbReference type="Proteomes" id="UP000289437"/>
    </source>
</evidence>
<reference evidence="2" key="2">
    <citation type="submission" date="2019-02" db="EMBL/GenBank/DDBJ databases">
        <title>Granulicella sibirica sp. nov., a psychrotolerant acidobacterium isolated from an organic soil layer in forested tundra, West Siberia.</title>
        <authorList>
            <person name="Oshkin I.Y."/>
            <person name="Kulichevskaya I.S."/>
            <person name="Rijpstra W.I.C."/>
            <person name="Sinninghe Damste J.S."/>
            <person name="Rakitin A.L."/>
            <person name="Ravin N.V."/>
            <person name="Dedysh S.N."/>
        </authorList>
    </citation>
    <scope>NUCLEOTIDE SEQUENCE [LARGE SCALE GENOMIC DNA]</scope>
    <source>
        <strain evidence="2">AF10</strain>
    </source>
</reference>
<protein>
    <submittedName>
        <fullName evidence="1">Uncharacterized protein</fullName>
    </submittedName>
</protein>
<sequence length="59" mass="6348">MKVRETIERPSAVVDVTGLSCAITEREDGSILIGAAAKKYRRGRAPIDPDSLPAAVLWP</sequence>
<gene>
    <name evidence="1" type="ORF">GRAN_5143</name>
</gene>
<comment type="caution">
    <text evidence="1">The sequence shown here is derived from an EMBL/GenBank/DDBJ whole genome shotgun (WGS) entry which is preliminary data.</text>
</comment>
<evidence type="ECO:0000313" key="1">
    <source>
        <dbReference type="EMBL" id="RXH53805.1"/>
    </source>
</evidence>
<dbReference type="EMBL" id="RDSM01000007">
    <property type="protein sequence ID" value="RXH53805.1"/>
    <property type="molecule type" value="Genomic_DNA"/>
</dbReference>
<reference evidence="1 2" key="1">
    <citation type="submission" date="2018-11" db="EMBL/GenBank/DDBJ databases">
        <authorList>
            <person name="Mardanov A.V."/>
            <person name="Ravin N.V."/>
            <person name="Dedysh S.N."/>
        </authorList>
    </citation>
    <scope>NUCLEOTIDE SEQUENCE [LARGE SCALE GENOMIC DNA]</scope>
    <source>
        <strain evidence="1 2">AF10</strain>
    </source>
</reference>
<organism evidence="1 2">
    <name type="scientific">Granulicella sibirica</name>
    <dbReference type="NCBI Taxonomy" id="2479048"/>
    <lineage>
        <taxon>Bacteria</taxon>
        <taxon>Pseudomonadati</taxon>
        <taxon>Acidobacteriota</taxon>
        <taxon>Terriglobia</taxon>
        <taxon>Terriglobales</taxon>
        <taxon>Acidobacteriaceae</taxon>
        <taxon>Granulicella</taxon>
    </lineage>
</organism>
<dbReference type="Proteomes" id="UP000289437">
    <property type="component" value="Unassembled WGS sequence"/>
</dbReference>
<name>A0A4Q0SSB9_9BACT</name>